<keyword evidence="13" id="KW-1185">Reference proteome</keyword>
<dbReference type="CDD" id="cd02440">
    <property type="entry name" value="AdoMet_MTases"/>
    <property type="match status" value="1"/>
</dbReference>
<dbReference type="EC" id="2.1.1.77" evidence="3"/>
<evidence type="ECO:0000256" key="6">
    <source>
        <dbReference type="ARBA" id="ARBA00022603"/>
    </source>
</evidence>
<dbReference type="Gene3D" id="3.40.50.150">
    <property type="entry name" value="Vaccinia Virus protein VP39"/>
    <property type="match status" value="1"/>
</dbReference>
<evidence type="ECO:0000256" key="10">
    <source>
        <dbReference type="ARBA" id="ARBA00031323"/>
    </source>
</evidence>
<dbReference type="SUPFAM" id="SSF53335">
    <property type="entry name" value="S-adenosyl-L-methionine-dependent methyltransferases"/>
    <property type="match status" value="1"/>
</dbReference>
<feature type="non-terminal residue" evidence="12">
    <location>
        <position position="1"/>
    </location>
</feature>
<dbReference type="PANTHER" id="PTHR11579:SF0">
    <property type="entry name" value="PROTEIN-L-ISOASPARTATE(D-ASPARTATE) O-METHYLTRANSFERASE"/>
    <property type="match status" value="1"/>
</dbReference>
<dbReference type="Pfam" id="PF01135">
    <property type="entry name" value="PCMT"/>
    <property type="match status" value="1"/>
</dbReference>
<keyword evidence="5" id="KW-0963">Cytoplasm</keyword>
<comment type="caution">
    <text evidence="12">The sequence shown here is derived from an EMBL/GenBank/DDBJ whole genome shotgun (WGS) entry which is preliminary data.</text>
</comment>
<evidence type="ECO:0000313" key="13">
    <source>
        <dbReference type="Proteomes" id="UP000295345"/>
    </source>
</evidence>
<feature type="non-terminal residue" evidence="12">
    <location>
        <position position="169"/>
    </location>
</feature>
<dbReference type="PROSITE" id="PS01279">
    <property type="entry name" value="PCMT"/>
    <property type="match status" value="1"/>
</dbReference>
<protein>
    <recommendedName>
        <fullName evidence="4">Protein-L-isoaspartate O-methyltransferase</fullName>
        <ecNumber evidence="3">2.1.1.77</ecNumber>
    </recommendedName>
    <alternativeName>
        <fullName evidence="11">L-isoaspartyl protein carboxyl methyltransferase</fullName>
    </alternativeName>
    <alternativeName>
        <fullName evidence="9">Protein L-isoaspartyl methyltransferase</fullName>
    </alternativeName>
    <alternativeName>
        <fullName evidence="10">Protein-beta-aspartate methyltransferase</fullName>
    </alternativeName>
</protein>
<proteinExistence type="inferred from homology"/>
<accession>A0A4R4S7N4</accession>
<dbReference type="GO" id="GO:0032259">
    <property type="term" value="P:methylation"/>
    <property type="evidence" value="ECO:0007669"/>
    <property type="project" value="UniProtKB-KW"/>
</dbReference>
<dbReference type="AlphaFoldDB" id="A0A4R4S7N4"/>
<evidence type="ECO:0000256" key="5">
    <source>
        <dbReference type="ARBA" id="ARBA00022490"/>
    </source>
</evidence>
<sequence length="169" mass="18230">LDHDHYRHHPGRGRTPHITNPRYVQRDVTYLNVQPGARVLEIGTGSGYSGALLARLTGPTGAVTSVDMDAYLARWANAIHHQDGTPAIRCHTANGTAGYPLDAPYDRIGAWCAPPLLPQAWVDQITENGRIVTTLPVAPVADISVLAVLTVTGDRPEVEHLDLGSYIDA</sequence>
<reference evidence="12 13" key="1">
    <citation type="submission" date="2019-03" db="EMBL/GenBank/DDBJ databases">
        <title>Draft genome sequences of novel Actinobacteria.</title>
        <authorList>
            <person name="Sahin N."/>
            <person name="Ay H."/>
            <person name="Saygin H."/>
        </authorList>
    </citation>
    <scope>NUCLEOTIDE SEQUENCE [LARGE SCALE GENOMIC DNA]</scope>
    <source>
        <strain evidence="12 13">DSM 41900</strain>
    </source>
</reference>
<keyword evidence="7 12" id="KW-0808">Transferase</keyword>
<evidence type="ECO:0000256" key="4">
    <source>
        <dbReference type="ARBA" id="ARBA00013346"/>
    </source>
</evidence>
<dbReference type="InterPro" id="IPR000682">
    <property type="entry name" value="PCMT"/>
</dbReference>
<evidence type="ECO:0000256" key="7">
    <source>
        <dbReference type="ARBA" id="ARBA00022679"/>
    </source>
</evidence>
<organism evidence="12 13">
    <name type="scientific">Streptomyces hainanensis</name>
    <dbReference type="NCBI Taxonomy" id="402648"/>
    <lineage>
        <taxon>Bacteria</taxon>
        <taxon>Bacillati</taxon>
        <taxon>Actinomycetota</taxon>
        <taxon>Actinomycetes</taxon>
        <taxon>Kitasatosporales</taxon>
        <taxon>Streptomycetaceae</taxon>
        <taxon>Streptomyces</taxon>
    </lineage>
</organism>
<evidence type="ECO:0000256" key="1">
    <source>
        <dbReference type="ARBA" id="ARBA00004496"/>
    </source>
</evidence>
<dbReference type="PANTHER" id="PTHR11579">
    <property type="entry name" value="PROTEIN-L-ISOASPARTATE O-METHYLTRANSFERASE"/>
    <property type="match status" value="1"/>
</dbReference>
<keyword evidence="8" id="KW-0949">S-adenosyl-L-methionine</keyword>
<gene>
    <name evidence="12" type="ORF">E1283_36855</name>
</gene>
<dbReference type="RefSeq" id="WP_425086287.1">
    <property type="nucleotide sequence ID" value="NZ_SMKI01000933.1"/>
</dbReference>
<dbReference type="EMBL" id="SMKI01000933">
    <property type="protein sequence ID" value="TDC59057.1"/>
    <property type="molecule type" value="Genomic_DNA"/>
</dbReference>
<keyword evidence="6 12" id="KW-0489">Methyltransferase</keyword>
<dbReference type="GO" id="GO:0005737">
    <property type="term" value="C:cytoplasm"/>
    <property type="evidence" value="ECO:0007669"/>
    <property type="project" value="UniProtKB-SubCell"/>
</dbReference>
<comment type="subcellular location">
    <subcellularLocation>
        <location evidence="1">Cytoplasm</location>
    </subcellularLocation>
</comment>
<dbReference type="Proteomes" id="UP000295345">
    <property type="component" value="Unassembled WGS sequence"/>
</dbReference>
<comment type="similarity">
    <text evidence="2">Belongs to the methyltransferase superfamily. L-isoaspartyl/D-aspartyl protein methyltransferase family.</text>
</comment>
<evidence type="ECO:0000256" key="8">
    <source>
        <dbReference type="ARBA" id="ARBA00022691"/>
    </source>
</evidence>
<evidence type="ECO:0000256" key="2">
    <source>
        <dbReference type="ARBA" id="ARBA00005369"/>
    </source>
</evidence>
<name>A0A4R4S7N4_9ACTN</name>
<evidence type="ECO:0000256" key="11">
    <source>
        <dbReference type="ARBA" id="ARBA00031350"/>
    </source>
</evidence>
<evidence type="ECO:0000256" key="3">
    <source>
        <dbReference type="ARBA" id="ARBA00011890"/>
    </source>
</evidence>
<dbReference type="GO" id="GO:0004719">
    <property type="term" value="F:protein-L-isoaspartate (D-aspartate) O-methyltransferase activity"/>
    <property type="evidence" value="ECO:0007669"/>
    <property type="project" value="UniProtKB-EC"/>
</dbReference>
<dbReference type="InterPro" id="IPR029063">
    <property type="entry name" value="SAM-dependent_MTases_sf"/>
</dbReference>
<evidence type="ECO:0000256" key="9">
    <source>
        <dbReference type="ARBA" id="ARBA00030757"/>
    </source>
</evidence>
<evidence type="ECO:0000313" key="12">
    <source>
        <dbReference type="EMBL" id="TDC59057.1"/>
    </source>
</evidence>